<feature type="non-terminal residue" evidence="2">
    <location>
        <position position="137"/>
    </location>
</feature>
<name>A0A0F3GNY3_9BACT</name>
<gene>
    <name evidence="2" type="ORF">MBAV_004150</name>
</gene>
<dbReference type="AlphaFoldDB" id="A0A0F3GNY3"/>
<protein>
    <submittedName>
        <fullName evidence="2">Protein containing Phage P22, antirepressor protein</fullName>
    </submittedName>
</protein>
<dbReference type="InterPro" id="IPR018875">
    <property type="entry name" value="Antirepressor_Ant_N"/>
</dbReference>
<accession>A0A0F3GNY3</accession>
<dbReference type="Pfam" id="PF10547">
    <property type="entry name" value="P22_AR_N"/>
    <property type="match status" value="1"/>
</dbReference>
<reference evidence="2 3" key="1">
    <citation type="submission" date="2015-02" db="EMBL/GenBank/DDBJ databases">
        <title>Single-cell genomics of uncultivated deep-branching MTB reveals a conserved set of magnetosome genes.</title>
        <authorList>
            <person name="Kolinko S."/>
            <person name="Richter M."/>
            <person name="Glockner F.O."/>
            <person name="Brachmann A."/>
            <person name="Schuler D."/>
        </authorList>
    </citation>
    <scope>NUCLEOTIDE SEQUENCE [LARGE SCALE GENOMIC DNA]</scope>
    <source>
        <strain evidence="2">TM-1</strain>
    </source>
</reference>
<organism evidence="2 3">
    <name type="scientific">Candidatus Magnetobacterium bavaricum</name>
    <dbReference type="NCBI Taxonomy" id="29290"/>
    <lineage>
        <taxon>Bacteria</taxon>
        <taxon>Pseudomonadati</taxon>
        <taxon>Nitrospirota</taxon>
        <taxon>Thermodesulfovibrionia</taxon>
        <taxon>Thermodesulfovibrionales</taxon>
        <taxon>Candidatus Magnetobacteriaceae</taxon>
        <taxon>Candidatus Magnetobacterium</taxon>
    </lineage>
</organism>
<proteinExistence type="predicted"/>
<dbReference type="EMBL" id="LACI01001798">
    <property type="protein sequence ID" value="KJU83650.1"/>
    <property type="molecule type" value="Genomic_DNA"/>
</dbReference>
<comment type="caution">
    <text evidence="2">The sequence shown here is derived from an EMBL/GenBank/DDBJ whole genome shotgun (WGS) entry which is preliminary data.</text>
</comment>
<feature type="domain" description="Antirepressor protein ant N-terminal" evidence="1">
    <location>
        <begin position="11"/>
        <end position="119"/>
    </location>
</feature>
<sequence length="137" mass="15718">MHTQNLPAVRQITFHEDTLTAIERNGKVYVAMRPIVETLGLNWSGQYLLIQRDPVLSKDVCVIQTPSPGGPQETVCLPLKYLNGWLFKISTRRIKNPDTRSKLIRYQEECYEVLFEHFNGLAKSEPKPEPLTCDGEF</sequence>
<evidence type="ECO:0000259" key="1">
    <source>
        <dbReference type="Pfam" id="PF10547"/>
    </source>
</evidence>
<dbReference type="PRINTS" id="PR01994">
    <property type="entry name" value="ANTIREPRESSR"/>
</dbReference>
<keyword evidence="3" id="KW-1185">Reference proteome</keyword>
<evidence type="ECO:0000313" key="3">
    <source>
        <dbReference type="Proteomes" id="UP000033423"/>
    </source>
</evidence>
<evidence type="ECO:0000313" key="2">
    <source>
        <dbReference type="EMBL" id="KJU83650.1"/>
    </source>
</evidence>
<dbReference type="Proteomes" id="UP000033423">
    <property type="component" value="Unassembled WGS sequence"/>
</dbReference>